<accession>A0A553PH60</accession>
<dbReference type="InterPro" id="IPR008271">
    <property type="entry name" value="Ser/Thr_kinase_AS"/>
</dbReference>
<keyword evidence="5" id="KW-1185">Reference proteome</keyword>
<dbReference type="GO" id="GO:0004674">
    <property type="term" value="F:protein serine/threonine kinase activity"/>
    <property type="evidence" value="ECO:0007669"/>
    <property type="project" value="UniProtKB-EC"/>
</dbReference>
<evidence type="ECO:0000313" key="4">
    <source>
        <dbReference type="EMBL" id="TRY77021.1"/>
    </source>
</evidence>
<feature type="domain" description="Protein kinase" evidence="3">
    <location>
        <begin position="116"/>
        <end position="402"/>
    </location>
</feature>
<feature type="compositionally biased region" description="Low complexity" evidence="2">
    <location>
        <begin position="592"/>
        <end position="613"/>
    </location>
</feature>
<dbReference type="GO" id="GO:0005524">
    <property type="term" value="F:ATP binding"/>
    <property type="evidence" value="ECO:0007669"/>
    <property type="project" value="InterPro"/>
</dbReference>
<dbReference type="SUPFAM" id="SSF56112">
    <property type="entry name" value="Protein kinase-like (PK-like)"/>
    <property type="match status" value="1"/>
</dbReference>
<dbReference type="Gene3D" id="1.10.510.10">
    <property type="entry name" value="Transferase(Phosphotransferase) domain 1"/>
    <property type="match status" value="1"/>
</dbReference>
<feature type="region of interest" description="Disordered" evidence="2">
    <location>
        <begin position="1"/>
        <end position="57"/>
    </location>
</feature>
<dbReference type="PROSITE" id="PS50011">
    <property type="entry name" value="PROTEIN_KINASE_DOM"/>
    <property type="match status" value="1"/>
</dbReference>
<dbReference type="EMBL" id="VCGU01000004">
    <property type="protein sequence ID" value="TRY77021.1"/>
    <property type="molecule type" value="Genomic_DNA"/>
</dbReference>
<evidence type="ECO:0000313" key="5">
    <source>
        <dbReference type="Proteomes" id="UP000318571"/>
    </source>
</evidence>
<organism evidence="4 5">
    <name type="scientific">Tigriopus californicus</name>
    <name type="common">Marine copepod</name>
    <dbReference type="NCBI Taxonomy" id="6832"/>
    <lineage>
        <taxon>Eukaryota</taxon>
        <taxon>Metazoa</taxon>
        <taxon>Ecdysozoa</taxon>
        <taxon>Arthropoda</taxon>
        <taxon>Crustacea</taxon>
        <taxon>Multicrustacea</taxon>
        <taxon>Hexanauplia</taxon>
        <taxon>Copepoda</taxon>
        <taxon>Harpacticoida</taxon>
        <taxon>Harpacticidae</taxon>
        <taxon>Tigriopus</taxon>
    </lineage>
</organism>
<dbReference type="Proteomes" id="UP000318571">
    <property type="component" value="Chromosome 5"/>
</dbReference>
<name>A0A553PH60_TIGCA</name>
<dbReference type="PANTHER" id="PTHR11909">
    <property type="entry name" value="CASEIN KINASE-RELATED"/>
    <property type="match status" value="1"/>
</dbReference>
<sequence>MAPNKKRLTRPRRGPALRTSHPTKSEPVPDPDVPSTSMACGTGEATPHPVNGQSDDDLEITFKPPSHPRLCGYTLAKKDPPEKSGPVLPRKSPNGFILPDPLPQGHILVDNRKGTWKLGESIGLGGFGEIYAATRQSNGASSWPGGEPGEGQRDEFVIKVEPHSNGPLFVEIAFYLRAARTHQMLQFQKNKGWERLGLPHFVASGSLVFNGKRLRFLVLPRYGMDLQSIIDSSSGYSFSPKTACSMGLQVLDALEYIHACGYVHKDIKGSNLLLGRGRMRSKLFLVDFGLCSRYIQNGVHKPCIPDRRWAHEGTLEYTSRDCHLGCFSRRGDIEVLFYNLIEWLGGRLPWDNLGDVHPAVIQGKKIDAFKDHAQLLASCFPNREEGCLTMLRLLMKAIHDLAFQEEPDYSNLRSLLKKEMSRNSNQLDEVTLNIELKATPKILPGELIVGKENRHPVIMEAPRTRNGSVEKEGQKKRKVVSSGDDEPPPKKSRHVSESTYEELKEQAIQRQCESSLQNPTPAMLERIEIIRKRGPLSGTPRLTRQQKLQRWKSVTPSPSTPEMLAVMARRERSSRKSDLAKRTPVSRRSHSSRSSTRSTRSTSSSRSRVTNSTNGGTPKKAQVTPRRKLDFKNGGIGHRNSLAAKKKLPTRIPTRRIPRSSTMPNIHALGDDSPSSSTVKTIRNQVSQAMEAGLGNISGFFAGMSRTLFPFKKKH</sequence>
<dbReference type="EC" id="2.7.11.1" evidence="1"/>
<dbReference type="SMART" id="SM00220">
    <property type="entry name" value="S_TKc"/>
    <property type="match status" value="1"/>
</dbReference>
<gene>
    <name evidence="4" type="ORF">TCAL_00008</name>
</gene>
<evidence type="ECO:0000256" key="1">
    <source>
        <dbReference type="ARBA" id="ARBA00012513"/>
    </source>
</evidence>
<dbReference type="InterPro" id="IPR050235">
    <property type="entry name" value="CK1_Ser-Thr_kinase"/>
</dbReference>
<feature type="region of interest" description="Disordered" evidence="2">
    <location>
        <begin position="531"/>
        <end position="638"/>
    </location>
</feature>
<protein>
    <recommendedName>
        <fullName evidence="1">non-specific serine/threonine protein kinase</fullName>
        <ecNumber evidence="1">2.7.11.1</ecNumber>
    </recommendedName>
</protein>
<dbReference type="PROSITE" id="PS00108">
    <property type="entry name" value="PROTEIN_KINASE_ST"/>
    <property type="match status" value="1"/>
</dbReference>
<feature type="compositionally biased region" description="Basic residues" evidence="2">
    <location>
        <begin position="1"/>
        <end position="15"/>
    </location>
</feature>
<feature type="region of interest" description="Disordered" evidence="2">
    <location>
        <begin position="655"/>
        <end position="678"/>
    </location>
</feature>
<dbReference type="AlphaFoldDB" id="A0A553PH60"/>
<feature type="region of interest" description="Disordered" evidence="2">
    <location>
        <begin position="458"/>
        <end position="499"/>
    </location>
</feature>
<reference evidence="4 5" key="1">
    <citation type="journal article" date="2018" name="Nat. Ecol. Evol.">
        <title>Genomic signatures of mitonuclear coevolution across populations of Tigriopus californicus.</title>
        <authorList>
            <person name="Barreto F.S."/>
            <person name="Watson E.T."/>
            <person name="Lima T.G."/>
            <person name="Willett C.S."/>
            <person name="Edmands S."/>
            <person name="Li W."/>
            <person name="Burton R.S."/>
        </authorList>
    </citation>
    <scope>NUCLEOTIDE SEQUENCE [LARGE SCALE GENOMIC DNA]</scope>
    <source>
        <strain evidence="4 5">San Diego</strain>
    </source>
</reference>
<proteinExistence type="predicted"/>
<feature type="compositionally biased region" description="Basic and acidic residues" evidence="2">
    <location>
        <begin position="568"/>
        <end position="581"/>
    </location>
</feature>
<dbReference type="InterPro" id="IPR011009">
    <property type="entry name" value="Kinase-like_dom_sf"/>
</dbReference>
<comment type="caution">
    <text evidence="4">The sequence shown here is derived from an EMBL/GenBank/DDBJ whole genome shotgun (WGS) entry which is preliminary data.</text>
</comment>
<evidence type="ECO:0000259" key="3">
    <source>
        <dbReference type="PROSITE" id="PS50011"/>
    </source>
</evidence>
<dbReference type="STRING" id="6832.A0A553PH60"/>
<evidence type="ECO:0000256" key="2">
    <source>
        <dbReference type="SAM" id="MobiDB-lite"/>
    </source>
</evidence>
<dbReference type="OrthoDB" id="2687620at2759"/>
<feature type="compositionally biased region" description="Polar residues" evidence="2">
    <location>
        <begin position="540"/>
        <end position="557"/>
    </location>
</feature>
<dbReference type="Pfam" id="PF00069">
    <property type="entry name" value="Pkinase"/>
    <property type="match status" value="1"/>
</dbReference>
<dbReference type="InterPro" id="IPR000719">
    <property type="entry name" value="Prot_kinase_dom"/>
</dbReference>